<evidence type="ECO:0000313" key="2">
    <source>
        <dbReference type="EMBL" id="KAG7395795.1"/>
    </source>
</evidence>
<evidence type="ECO:0000256" key="1">
    <source>
        <dbReference type="SAM" id="MobiDB-lite"/>
    </source>
</evidence>
<feature type="region of interest" description="Disordered" evidence="1">
    <location>
        <begin position="96"/>
        <end position="130"/>
    </location>
</feature>
<dbReference type="Proteomes" id="UP000693981">
    <property type="component" value="Unassembled WGS sequence"/>
</dbReference>
<name>A0A8T1WQQ1_9STRA</name>
<feature type="compositionally biased region" description="Basic and acidic residues" evidence="1">
    <location>
        <begin position="109"/>
        <end position="124"/>
    </location>
</feature>
<proteinExistence type="predicted"/>
<feature type="compositionally biased region" description="Polar residues" evidence="1">
    <location>
        <begin position="96"/>
        <end position="107"/>
    </location>
</feature>
<comment type="caution">
    <text evidence="2">The sequence shown here is derived from an EMBL/GenBank/DDBJ whole genome shotgun (WGS) entry which is preliminary data.</text>
</comment>
<dbReference type="AlphaFoldDB" id="A0A8T1WQQ1"/>
<dbReference type="OrthoDB" id="114535at2759"/>
<sequence>MWTRARRLTLLSAASRGGARGLQSDRIIHVWDRVLPSFWYPMVSLEQSLMDVEVMARRVYSPQFPPYAPLSPNFMPELHHDDDEFFKDLPIQRSETTTAPATGSQAQVAEKEGTEAALEAKEPSAGRAGTAARPAYMSYSYSYSTVLDKEGHHVGTTRRRYEDSTGCLKALHGREVDGKTLKTVWKRSGTDDEGDCETICTTGSPEEFERQWINTPFGRAEDEEQTKWLEERERRMYETFGMEYK</sequence>
<reference evidence="2" key="1">
    <citation type="submission" date="2021-02" db="EMBL/GenBank/DDBJ databases">
        <authorList>
            <person name="Palmer J.M."/>
        </authorList>
    </citation>
    <scope>NUCLEOTIDE SEQUENCE</scope>
    <source>
        <strain evidence="2">SCRP23</strain>
    </source>
</reference>
<keyword evidence="3" id="KW-1185">Reference proteome</keyword>
<evidence type="ECO:0000313" key="3">
    <source>
        <dbReference type="Proteomes" id="UP000693981"/>
    </source>
</evidence>
<gene>
    <name evidence="2" type="ORF">PHYBOEH_003162</name>
</gene>
<protein>
    <submittedName>
        <fullName evidence="2">Uncharacterized protein</fullName>
    </submittedName>
</protein>
<dbReference type="EMBL" id="JAGDFL010000187">
    <property type="protein sequence ID" value="KAG7395795.1"/>
    <property type="molecule type" value="Genomic_DNA"/>
</dbReference>
<organism evidence="2 3">
    <name type="scientific">Phytophthora boehmeriae</name>
    <dbReference type="NCBI Taxonomy" id="109152"/>
    <lineage>
        <taxon>Eukaryota</taxon>
        <taxon>Sar</taxon>
        <taxon>Stramenopiles</taxon>
        <taxon>Oomycota</taxon>
        <taxon>Peronosporomycetes</taxon>
        <taxon>Peronosporales</taxon>
        <taxon>Peronosporaceae</taxon>
        <taxon>Phytophthora</taxon>
    </lineage>
</organism>
<accession>A0A8T1WQQ1</accession>